<dbReference type="GO" id="GO:0006261">
    <property type="term" value="P:DNA-templated DNA replication"/>
    <property type="evidence" value="ECO:0007669"/>
    <property type="project" value="InterPro"/>
</dbReference>
<comment type="similarity">
    <text evidence="1">Belongs to the DNA polymerase type-A family.</text>
</comment>
<keyword evidence="8" id="KW-0238">DNA-binding</keyword>
<dbReference type="PANTHER" id="PTHR10133:SF27">
    <property type="entry name" value="DNA POLYMERASE NU"/>
    <property type="match status" value="1"/>
</dbReference>
<evidence type="ECO:0000256" key="3">
    <source>
        <dbReference type="ARBA" id="ARBA00022679"/>
    </source>
</evidence>
<dbReference type="PRINTS" id="PR00868">
    <property type="entry name" value="DNAPOLI"/>
</dbReference>
<dbReference type="Pfam" id="PF00476">
    <property type="entry name" value="DNA_pol_A"/>
    <property type="match status" value="1"/>
</dbReference>
<dbReference type="Gene3D" id="1.20.1060.10">
    <property type="entry name" value="Taq DNA Polymerase, Chain T, domain 4"/>
    <property type="match status" value="1"/>
</dbReference>
<dbReference type="Gene3D" id="3.30.70.370">
    <property type="match status" value="1"/>
</dbReference>
<dbReference type="InterPro" id="IPR008918">
    <property type="entry name" value="HhH2"/>
</dbReference>
<dbReference type="GO" id="GO:0003677">
    <property type="term" value="F:DNA binding"/>
    <property type="evidence" value="ECO:0007669"/>
    <property type="project" value="UniProtKB-KW"/>
</dbReference>
<dbReference type="InterPro" id="IPR001098">
    <property type="entry name" value="DNA-dir_DNA_pol_A_palm_dom"/>
</dbReference>
<dbReference type="Gene3D" id="1.10.150.20">
    <property type="entry name" value="5' to 3' exonuclease, C-terminal subdomain"/>
    <property type="match status" value="2"/>
</dbReference>
<organism evidence="13 14">
    <name type="scientific">Candidatus Wildermuthbacteria bacterium RIFCSPHIGHO2_02_FULL_45_25</name>
    <dbReference type="NCBI Taxonomy" id="1802450"/>
    <lineage>
        <taxon>Bacteria</taxon>
        <taxon>Candidatus Wildermuthiibacteriota</taxon>
    </lineage>
</organism>
<name>A0A1G2R0L1_9BACT</name>
<sequence>MASSQILLLIDANSLVHRAWHALPPLTTAKGESVQAVYGFLSILFKVLKECNPLCAVAAFDMALPTKRHIKFAAYKATRQKAPDELYAQFPRVKEALSAFGIPYVELAGYEADDLIGTLAYRAKKEMKNTEVLIVSGDMDALQLVDEKVSVYTMRKGMKDTVVYDVPAVEAKFGGLTPKQLIDFKGLRGDVSDNIPGVRGIGEKTAIELLKNFGSLDALYEKLQKDAYPEDVRKKVAELLRDQKEQALLSRELGTIDCRVPIEFDLNTCKWKEYDRAKAEQLLRELEFRSLIVRMPGGKAKNAQPKAGSGAHKQEALFGNSKEASSALVEDDIYQKIDWLYKQEVLSPYLYEIEKLLTPILRNMEARGIAVDVPYFHALSHEMEQELDALKKTIFQLAGKEFNVSSTQQLSQVLFEELNLPTKGLKKTPKGVISTASPELEKLSSHPIIARILSWREIQKLATTYAKPLAELADEHSRVHTHFDQLGAATGRLSSSNPNLQNIPAQGAWGRRIRRGFVAEKGWKLVSFDYSQMELRIAAHLAQDEKMQEAFQRGEDIHKATAAAVFGIPLDQVTADMRYRAKALNFGILYGMGAMGFAKSAGISLDEARAFIDSYFMKFALVRAYIERIKEEVRAYGYAQTMFGRKRYIPEINSAAPHLKAAAERMAINHPIQGTLADITKIAMVEIEKQMKTQQDQWHLLLQIHDELVFEMADGIIDETAFRIRRVMKEVCNLNVPVEVDVKVGENWDEMERIL</sequence>
<evidence type="ECO:0000313" key="13">
    <source>
        <dbReference type="EMBL" id="OHA66360.1"/>
    </source>
</evidence>
<dbReference type="InterPro" id="IPR002298">
    <property type="entry name" value="DNA_polymerase_A"/>
</dbReference>
<keyword evidence="4" id="KW-0548">Nucleotidyltransferase</keyword>
<keyword evidence="5" id="KW-0235">DNA replication</keyword>
<evidence type="ECO:0000313" key="14">
    <source>
        <dbReference type="Proteomes" id="UP000178092"/>
    </source>
</evidence>
<dbReference type="InterPro" id="IPR043502">
    <property type="entry name" value="DNA/RNA_pol_sf"/>
</dbReference>
<dbReference type="EC" id="2.7.7.7" evidence="2"/>
<dbReference type="CDD" id="cd08637">
    <property type="entry name" value="DNA_pol_A_pol_I_C"/>
    <property type="match status" value="1"/>
</dbReference>
<dbReference type="Proteomes" id="UP000178092">
    <property type="component" value="Unassembled WGS sequence"/>
</dbReference>
<evidence type="ECO:0000259" key="12">
    <source>
        <dbReference type="SMART" id="SM00482"/>
    </source>
</evidence>
<proteinExistence type="inferred from homology"/>
<reference evidence="13 14" key="1">
    <citation type="journal article" date="2016" name="Nat. Commun.">
        <title>Thousands of microbial genomes shed light on interconnected biogeochemical processes in an aquifer system.</title>
        <authorList>
            <person name="Anantharaman K."/>
            <person name="Brown C.T."/>
            <person name="Hug L.A."/>
            <person name="Sharon I."/>
            <person name="Castelle C.J."/>
            <person name="Probst A.J."/>
            <person name="Thomas B.C."/>
            <person name="Singh A."/>
            <person name="Wilkins M.J."/>
            <person name="Karaoz U."/>
            <person name="Brodie E.L."/>
            <person name="Williams K.H."/>
            <person name="Hubbard S.S."/>
            <person name="Banfield J.F."/>
        </authorList>
    </citation>
    <scope>NUCLEOTIDE SEQUENCE [LARGE SCALE GENOMIC DNA]</scope>
</reference>
<dbReference type="SUPFAM" id="SSF47807">
    <property type="entry name" value="5' to 3' exonuclease, C-terminal subdomain"/>
    <property type="match status" value="1"/>
</dbReference>
<evidence type="ECO:0000256" key="4">
    <source>
        <dbReference type="ARBA" id="ARBA00022695"/>
    </source>
</evidence>
<evidence type="ECO:0000256" key="2">
    <source>
        <dbReference type="ARBA" id="ARBA00012417"/>
    </source>
</evidence>
<evidence type="ECO:0000256" key="1">
    <source>
        <dbReference type="ARBA" id="ARBA00007705"/>
    </source>
</evidence>
<feature type="domain" description="5'-3' exonuclease" evidence="11">
    <location>
        <begin position="5"/>
        <end position="272"/>
    </location>
</feature>
<keyword evidence="3" id="KW-0808">Transferase</keyword>
<dbReference type="CDD" id="cd09859">
    <property type="entry name" value="PIN_53EXO"/>
    <property type="match status" value="1"/>
</dbReference>
<dbReference type="InterPro" id="IPR029060">
    <property type="entry name" value="PIN-like_dom_sf"/>
</dbReference>
<dbReference type="Pfam" id="PF02739">
    <property type="entry name" value="5_3_exonuc_N"/>
    <property type="match status" value="1"/>
</dbReference>
<evidence type="ECO:0000256" key="6">
    <source>
        <dbReference type="ARBA" id="ARBA00022763"/>
    </source>
</evidence>
<evidence type="ECO:0000256" key="10">
    <source>
        <dbReference type="ARBA" id="ARBA00049244"/>
    </source>
</evidence>
<dbReference type="FunFam" id="1.20.1060.10:FF:000001">
    <property type="entry name" value="DNA polymerase I"/>
    <property type="match status" value="1"/>
</dbReference>
<keyword evidence="9" id="KW-0234">DNA repair</keyword>
<dbReference type="SMART" id="SM00279">
    <property type="entry name" value="HhH2"/>
    <property type="match status" value="1"/>
</dbReference>
<dbReference type="GO" id="GO:0008409">
    <property type="term" value="F:5'-3' exonuclease activity"/>
    <property type="evidence" value="ECO:0007669"/>
    <property type="project" value="InterPro"/>
</dbReference>
<dbReference type="InterPro" id="IPR002421">
    <property type="entry name" value="5-3_exonuclease"/>
</dbReference>
<evidence type="ECO:0000256" key="8">
    <source>
        <dbReference type="ARBA" id="ARBA00023125"/>
    </source>
</evidence>
<dbReference type="InterPro" id="IPR036279">
    <property type="entry name" value="5-3_exonuclease_C_sf"/>
</dbReference>
<comment type="catalytic activity">
    <reaction evidence="10">
        <text>DNA(n) + a 2'-deoxyribonucleoside 5'-triphosphate = DNA(n+1) + diphosphate</text>
        <dbReference type="Rhea" id="RHEA:22508"/>
        <dbReference type="Rhea" id="RHEA-COMP:17339"/>
        <dbReference type="Rhea" id="RHEA-COMP:17340"/>
        <dbReference type="ChEBI" id="CHEBI:33019"/>
        <dbReference type="ChEBI" id="CHEBI:61560"/>
        <dbReference type="ChEBI" id="CHEBI:173112"/>
        <dbReference type="EC" id="2.7.7.7"/>
    </reaction>
</comment>
<dbReference type="FunFam" id="1.10.150.20:FF:000002">
    <property type="entry name" value="DNA polymerase I"/>
    <property type="match status" value="1"/>
</dbReference>
<evidence type="ECO:0000256" key="9">
    <source>
        <dbReference type="ARBA" id="ARBA00023204"/>
    </source>
</evidence>
<dbReference type="SUPFAM" id="SSF88723">
    <property type="entry name" value="PIN domain-like"/>
    <property type="match status" value="1"/>
</dbReference>
<dbReference type="AlphaFoldDB" id="A0A1G2R0L1"/>
<evidence type="ECO:0000256" key="5">
    <source>
        <dbReference type="ARBA" id="ARBA00022705"/>
    </source>
</evidence>
<feature type="domain" description="DNA-directed DNA polymerase family A palm" evidence="12">
    <location>
        <begin position="510"/>
        <end position="716"/>
    </location>
</feature>
<evidence type="ECO:0000256" key="7">
    <source>
        <dbReference type="ARBA" id="ARBA00022932"/>
    </source>
</evidence>
<dbReference type="EMBL" id="MHTV01000035">
    <property type="protein sequence ID" value="OHA66360.1"/>
    <property type="molecule type" value="Genomic_DNA"/>
</dbReference>
<dbReference type="SMART" id="SM00482">
    <property type="entry name" value="POLAc"/>
    <property type="match status" value="1"/>
</dbReference>
<dbReference type="InterPro" id="IPR020045">
    <property type="entry name" value="DNA_polI_H3TH"/>
</dbReference>
<dbReference type="GO" id="GO:0003887">
    <property type="term" value="F:DNA-directed DNA polymerase activity"/>
    <property type="evidence" value="ECO:0007669"/>
    <property type="project" value="UniProtKB-KW"/>
</dbReference>
<keyword evidence="6" id="KW-0227">DNA damage</keyword>
<evidence type="ECO:0000259" key="11">
    <source>
        <dbReference type="SMART" id="SM00475"/>
    </source>
</evidence>
<protein>
    <recommendedName>
        <fullName evidence="2">DNA-directed DNA polymerase</fullName>
        <ecNumber evidence="2">2.7.7.7</ecNumber>
    </recommendedName>
</protein>
<dbReference type="InterPro" id="IPR020046">
    <property type="entry name" value="5-3_exonucl_a-hlix_arch_N"/>
</dbReference>
<dbReference type="Pfam" id="PF01367">
    <property type="entry name" value="5_3_exonuc"/>
    <property type="match status" value="1"/>
</dbReference>
<keyword evidence="7" id="KW-0239">DNA-directed DNA polymerase</keyword>
<dbReference type="SUPFAM" id="SSF56672">
    <property type="entry name" value="DNA/RNA polymerases"/>
    <property type="match status" value="1"/>
</dbReference>
<dbReference type="SMART" id="SM00475">
    <property type="entry name" value="53EXOc"/>
    <property type="match status" value="1"/>
</dbReference>
<gene>
    <name evidence="13" type="ORF">A3C04_01910</name>
</gene>
<dbReference type="FunFam" id="1.10.150.20:FF:000003">
    <property type="entry name" value="DNA polymerase I"/>
    <property type="match status" value="1"/>
</dbReference>
<accession>A0A1G2R0L1</accession>
<dbReference type="CDD" id="cd09898">
    <property type="entry name" value="H3TH_53EXO"/>
    <property type="match status" value="1"/>
</dbReference>
<dbReference type="GO" id="GO:0006302">
    <property type="term" value="P:double-strand break repair"/>
    <property type="evidence" value="ECO:0007669"/>
    <property type="project" value="TreeGrafter"/>
</dbReference>
<comment type="caution">
    <text evidence="13">The sequence shown here is derived from an EMBL/GenBank/DDBJ whole genome shotgun (WGS) entry which is preliminary data.</text>
</comment>
<dbReference type="Gene3D" id="3.40.50.1010">
    <property type="entry name" value="5'-nuclease"/>
    <property type="match status" value="1"/>
</dbReference>
<dbReference type="PANTHER" id="PTHR10133">
    <property type="entry name" value="DNA POLYMERASE I"/>
    <property type="match status" value="1"/>
</dbReference>